<protein>
    <submittedName>
        <fullName evidence="2">TIGR03086 family protein</fullName>
    </submittedName>
</protein>
<dbReference type="Proteomes" id="UP000221961">
    <property type="component" value="Chromosome"/>
</dbReference>
<dbReference type="InterPro" id="IPR024344">
    <property type="entry name" value="MDMPI_metal-binding"/>
</dbReference>
<dbReference type="GO" id="GO:0046872">
    <property type="term" value="F:metal ion binding"/>
    <property type="evidence" value="ECO:0007669"/>
    <property type="project" value="InterPro"/>
</dbReference>
<reference evidence="2 3" key="1">
    <citation type="submission" date="2017-10" db="EMBL/GenBank/DDBJ databases">
        <title>Comparative genomics between pathogenic Norcardia.</title>
        <authorList>
            <person name="Zeng L."/>
        </authorList>
    </citation>
    <scope>NUCLEOTIDE SEQUENCE [LARGE SCALE GENOMIC DNA]</scope>
    <source>
        <strain evidence="2 3">NC_YFY_NT001</strain>
    </source>
</reference>
<name>A0A291RPA4_9NOCA</name>
<dbReference type="AlphaFoldDB" id="A0A291RPA4"/>
<dbReference type="GeneID" id="88360811"/>
<dbReference type="NCBIfam" id="TIGR03086">
    <property type="entry name" value="TIGR03086 family metal-binding protein"/>
    <property type="match status" value="1"/>
</dbReference>
<evidence type="ECO:0000313" key="3">
    <source>
        <dbReference type="Proteomes" id="UP000221961"/>
    </source>
</evidence>
<gene>
    <name evidence="2" type="ORF">CRH09_26135</name>
</gene>
<feature type="domain" description="Mycothiol-dependent maleylpyruvate isomerase metal-binding" evidence="1">
    <location>
        <begin position="6"/>
        <end position="126"/>
    </location>
</feature>
<accession>A0A291RPA4</accession>
<dbReference type="NCBIfam" id="TIGR03083">
    <property type="entry name" value="maleylpyruvate isomerase family mycothiol-dependent enzyme"/>
    <property type="match status" value="1"/>
</dbReference>
<dbReference type="InterPro" id="IPR017517">
    <property type="entry name" value="Maleyloyr_isom"/>
</dbReference>
<dbReference type="SUPFAM" id="SSF109854">
    <property type="entry name" value="DinB/YfiT-like putative metalloenzymes"/>
    <property type="match status" value="1"/>
</dbReference>
<dbReference type="InterPro" id="IPR017520">
    <property type="entry name" value="CHP03086"/>
</dbReference>
<dbReference type="Pfam" id="PF11716">
    <property type="entry name" value="MDMPI_N"/>
    <property type="match status" value="1"/>
</dbReference>
<evidence type="ECO:0000313" key="2">
    <source>
        <dbReference type="EMBL" id="ATL69140.1"/>
    </source>
</evidence>
<sequence>MDRFVRASADFARVLREVEPAQWVRPTPCAEWNVRQLVNHMARGNIGYAMLAAGGSGTEFLELRDADALGDDPVGAYLDSVTACIRAFSEPDALHRILDYPLGKVTGRQALAVRTTDSVVHTWDLARAIGADDAMDAGLVDWILENLEHIYANLPETPIDPETTHRFFAAATGTAGPSLREQLLFRMGRSPDWHPPEEIMTGP</sequence>
<proteinExistence type="predicted"/>
<dbReference type="RefSeq" id="WP_098696183.1">
    <property type="nucleotide sequence ID" value="NZ_CP023778.1"/>
</dbReference>
<dbReference type="InterPro" id="IPR034660">
    <property type="entry name" value="DinB/YfiT-like"/>
</dbReference>
<organism evidence="2 3">
    <name type="scientific">Nocardia terpenica</name>
    <dbReference type="NCBI Taxonomy" id="455432"/>
    <lineage>
        <taxon>Bacteria</taxon>
        <taxon>Bacillati</taxon>
        <taxon>Actinomycetota</taxon>
        <taxon>Actinomycetes</taxon>
        <taxon>Mycobacteriales</taxon>
        <taxon>Nocardiaceae</taxon>
        <taxon>Nocardia</taxon>
    </lineage>
</organism>
<evidence type="ECO:0000259" key="1">
    <source>
        <dbReference type="Pfam" id="PF11716"/>
    </source>
</evidence>
<dbReference type="Gene3D" id="1.20.120.450">
    <property type="entry name" value="dinb family like domain"/>
    <property type="match status" value="1"/>
</dbReference>
<dbReference type="KEGG" id="ntp:CRH09_26135"/>
<dbReference type="EMBL" id="CP023778">
    <property type="protein sequence ID" value="ATL69140.1"/>
    <property type="molecule type" value="Genomic_DNA"/>
</dbReference>